<protein>
    <submittedName>
        <fullName evidence="1">Uncharacterized protein</fullName>
    </submittedName>
</protein>
<keyword evidence="2" id="KW-1185">Reference proteome</keyword>
<proteinExistence type="predicted"/>
<dbReference type="Proteomes" id="UP000050509">
    <property type="component" value="Unassembled WGS sequence"/>
</dbReference>
<sequence>MKRINVSFDLTGSFSELTDQVRALAEQHGLECSGSGAGFGRRDIDVEGTTEQLEAFTEAVRALPALADLDLEVTEPDDIEEDSEEE</sequence>
<evidence type="ECO:0000313" key="1">
    <source>
        <dbReference type="EMBL" id="KPV48978.1"/>
    </source>
</evidence>
<name>A0A0P9D0L5_9CHLR</name>
<organism evidence="1 2">
    <name type="scientific">Kouleothrix aurantiaca</name>
    <dbReference type="NCBI Taxonomy" id="186479"/>
    <lineage>
        <taxon>Bacteria</taxon>
        <taxon>Bacillati</taxon>
        <taxon>Chloroflexota</taxon>
        <taxon>Chloroflexia</taxon>
        <taxon>Chloroflexales</taxon>
        <taxon>Roseiflexineae</taxon>
        <taxon>Roseiflexaceae</taxon>
        <taxon>Kouleothrix</taxon>
    </lineage>
</organism>
<comment type="caution">
    <text evidence="1">The sequence shown here is derived from an EMBL/GenBank/DDBJ whole genome shotgun (WGS) entry which is preliminary data.</text>
</comment>
<gene>
    <name evidence="1" type="ORF">SE17_35160</name>
</gene>
<dbReference type="AlphaFoldDB" id="A0A0P9D0L5"/>
<dbReference type="EMBL" id="LJCR01002269">
    <property type="protein sequence ID" value="KPV48978.1"/>
    <property type="molecule type" value="Genomic_DNA"/>
</dbReference>
<accession>A0A0P9D0L5</accession>
<reference evidence="1 2" key="1">
    <citation type="submission" date="2015-09" db="EMBL/GenBank/DDBJ databases">
        <title>Draft genome sequence of Kouleothrix aurantiaca JCM 19913.</title>
        <authorList>
            <person name="Hemp J."/>
        </authorList>
    </citation>
    <scope>NUCLEOTIDE SEQUENCE [LARGE SCALE GENOMIC DNA]</scope>
    <source>
        <strain evidence="1 2">COM-B</strain>
    </source>
</reference>
<evidence type="ECO:0000313" key="2">
    <source>
        <dbReference type="Proteomes" id="UP000050509"/>
    </source>
</evidence>